<evidence type="ECO:0000313" key="1">
    <source>
        <dbReference type="EMBL" id="KJU85582.1"/>
    </source>
</evidence>
<protein>
    <submittedName>
        <fullName evidence="1">Uncharacterized protein</fullName>
    </submittedName>
</protein>
<dbReference type="AlphaFoldDB" id="A0A0F3GUQ7"/>
<name>A0A0F3GUQ7_9BACT</name>
<organism evidence="1 2">
    <name type="scientific">Candidatus Magnetobacterium bavaricum</name>
    <dbReference type="NCBI Taxonomy" id="29290"/>
    <lineage>
        <taxon>Bacteria</taxon>
        <taxon>Pseudomonadati</taxon>
        <taxon>Nitrospirota</taxon>
        <taxon>Thermodesulfovibrionia</taxon>
        <taxon>Thermodesulfovibrionales</taxon>
        <taxon>Candidatus Magnetobacteriaceae</taxon>
        <taxon>Candidatus Magnetobacterium</taxon>
    </lineage>
</organism>
<gene>
    <name evidence="1" type="ORF">MBAV_002225</name>
</gene>
<dbReference type="Proteomes" id="UP000033423">
    <property type="component" value="Unassembled WGS sequence"/>
</dbReference>
<evidence type="ECO:0000313" key="2">
    <source>
        <dbReference type="Proteomes" id="UP000033423"/>
    </source>
</evidence>
<proteinExistence type="predicted"/>
<reference evidence="1 2" key="1">
    <citation type="submission" date="2015-02" db="EMBL/GenBank/DDBJ databases">
        <title>Single-cell genomics of uncultivated deep-branching MTB reveals a conserved set of magnetosome genes.</title>
        <authorList>
            <person name="Kolinko S."/>
            <person name="Richter M."/>
            <person name="Glockner F.O."/>
            <person name="Brachmann A."/>
            <person name="Schuler D."/>
        </authorList>
    </citation>
    <scope>NUCLEOTIDE SEQUENCE [LARGE SCALE GENOMIC DNA]</scope>
    <source>
        <strain evidence="1">TM-1</strain>
    </source>
</reference>
<comment type="caution">
    <text evidence="1">The sequence shown here is derived from an EMBL/GenBank/DDBJ whole genome shotgun (WGS) entry which is preliminary data.</text>
</comment>
<dbReference type="EMBL" id="LACI01000958">
    <property type="protein sequence ID" value="KJU85582.1"/>
    <property type="molecule type" value="Genomic_DNA"/>
</dbReference>
<sequence>MQLSRCNEMLITNHCPYDKLRGRHNSLLYGTLVGYPNYGIIVLFRKTTRHVYVYGELGHIRFSTGVIGILMALSQRNAFGGDAIFLAEAQYIYAGTRPNRSQEILKRLRGATIPTIFYRLVSRYRHALDFSVYTFSTGKRNLNVHFYPACSLCLYTPQIWRSLVCPVYQDR</sequence>
<keyword evidence="2" id="KW-1185">Reference proteome</keyword>
<accession>A0A0F3GUQ7</accession>